<feature type="domain" description="PPE family C-terminal" evidence="3">
    <location>
        <begin position="312"/>
        <end position="390"/>
    </location>
</feature>
<evidence type="ECO:0000313" key="4">
    <source>
        <dbReference type="EMBL" id="OBR98909.1"/>
    </source>
</evidence>
<dbReference type="EMBL" id="MAEM01000488">
    <property type="protein sequence ID" value="OBR98909.1"/>
    <property type="molecule type" value="Genomic_DNA"/>
</dbReference>
<dbReference type="AlphaFoldDB" id="A0A1A6B9B2"/>
<name>A0A1A6B9B2_MYCGO</name>
<dbReference type="EMBL" id="LQOY01000093">
    <property type="protein sequence ID" value="ORV84836.1"/>
    <property type="molecule type" value="Genomic_DNA"/>
</dbReference>
<dbReference type="PANTHER" id="PTHR46766:SF1">
    <property type="entry name" value="GLUTAMINE-RICH PROTEIN 2"/>
    <property type="match status" value="1"/>
</dbReference>
<dbReference type="InterPro" id="IPR000030">
    <property type="entry name" value="PPE_dom"/>
</dbReference>
<evidence type="ECO:0000313" key="7">
    <source>
        <dbReference type="Proteomes" id="UP000193928"/>
    </source>
</evidence>
<evidence type="ECO:0008006" key="8">
    <source>
        <dbReference type="Google" id="ProtNLM"/>
    </source>
</evidence>
<comment type="similarity">
    <text evidence="1">Belongs to the mycobacterial PPE family.</text>
</comment>
<accession>A0A1A6B9B2</accession>
<feature type="domain" description="PPE" evidence="2">
    <location>
        <begin position="2"/>
        <end position="165"/>
    </location>
</feature>
<gene>
    <name evidence="4" type="ORF">A9W98_32805</name>
    <name evidence="5" type="ORF">AWC08_26320</name>
</gene>
<dbReference type="GO" id="GO:0052572">
    <property type="term" value="P:response to host immune response"/>
    <property type="evidence" value="ECO:0007669"/>
    <property type="project" value="TreeGrafter"/>
</dbReference>
<dbReference type="InterPro" id="IPR022171">
    <property type="entry name" value="PPE_C"/>
</dbReference>
<evidence type="ECO:0000256" key="1">
    <source>
        <dbReference type="ARBA" id="ARBA00010652"/>
    </source>
</evidence>
<protein>
    <recommendedName>
        <fullName evidence="8">PPE family protein</fullName>
    </recommendedName>
</protein>
<dbReference type="Proteomes" id="UP000193928">
    <property type="component" value="Unassembled WGS sequence"/>
</dbReference>
<reference evidence="4 6" key="2">
    <citation type="submission" date="2016-06" db="EMBL/GenBank/DDBJ databases">
        <authorList>
            <person name="Kjaerup R.B."/>
            <person name="Dalgaard T.S."/>
            <person name="Juul-Madsen H.R."/>
        </authorList>
    </citation>
    <scope>NUCLEOTIDE SEQUENCE [LARGE SCALE GENOMIC DNA]</scope>
    <source>
        <strain evidence="4 6">1245752.6</strain>
    </source>
</reference>
<sequence>MDYAALAPEVNSARIYAGPGSGPMLTAGLAWNTLASELARAAAGYSAAIAEMTTGKWRGPASMAMAAAAIPYATWMGTTATQALQAAGQAGAAAAAYEAAFAMTVPPPVIAANRTQLASLVATNLLGQNTPAIAATETLYAEMWAQDATAMYGYAASSAVASQLTPFTEPPATTSVEAGLTQGVTTVDAGTQGTLSQLVSAIPSALQGLATPLGAESTVDWLGLAGTDLSTPAGILNFLTGSDGSALGMALSSVGLSTLSSGFYTPGSFLGTLADAVGMAGVGGAVEAGGEAVEAAAGEVGASVESLGSTMTAGAGNAAAIGSLSVPPSWTATTSPLGSALSALPSAGAAAPSAGGPANMLGGMPLSGLTGRSFSETPRYGFRPTVVMHPPAAG</sequence>
<dbReference type="Pfam" id="PF00823">
    <property type="entry name" value="PPE"/>
    <property type="match status" value="1"/>
</dbReference>
<dbReference type="SUPFAM" id="SSF140459">
    <property type="entry name" value="PE/PPE dimer-like"/>
    <property type="match status" value="1"/>
</dbReference>
<evidence type="ECO:0000259" key="3">
    <source>
        <dbReference type="Pfam" id="PF12484"/>
    </source>
</evidence>
<dbReference type="RefSeq" id="WP_065136656.1">
    <property type="nucleotide sequence ID" value="NZ_JACKSU010000020.1"/>
</dbReference>
<evidence type="ECO:0000313" key="6">
    <source>
        <dbReference type="Proteomes" id="UP000093757"/>
    </source>
</evidence>
<proteinExistence type="inferred from homology"/>
<evidence type="ECO:0000259" key="2">
    <source>
        <dbReference type="Pfam" id="PF00823"/>
    </source>
</evidence>
<dbReference type="Gene3D" id="1.20.1260.20">
    <property type="entry name" value="PPE superfamily"/>
    <property type="match status" value="1"/>
</dbReference>
<comment type="caution">
    <text evidence="4">The sequence shown here is derived from an EMBL/GenBank/DDBJ whole genome shotgun (WGS) entry which is preliminary data.</text>
</comment>
<dbReference type="Pfam" id="PF12484">
    <property type="entry name" value="PPE-SVP"/>
    <property type="match status" value="1"/>
</dbReference>
<evidence type="ECO:0000313" key="5">
    <source>
        <dbReference type="EMBL" id="ORV84836.1"/>
    </source>
</evidence>
<dbReference type="FunFam" id="1.20.1260.20:FF:000001">
    <property type="entry name" value="PPE family protein PPE41"/>
    <property type="match status" value="1"/>
</dbReference>
<dbReference type="Proteomes" id="UP000093757">
    <property type="component" value="Unassembled WGS sequence"/>
</dbReference>
<reference evidence="5 7" key="1">
    <citation type="submission" date="2016-01" db="EMBL/GenBank/DDBJ databases">
        <title>The new phylogeny of the genus Mycobacterium.</title>
        <authorList>
            <person name="Tarcisio F."/>
            <person name="Conor M."/>
            <person name="Antonella G."/>
            <person name="Elisabetta G."/>
            <person name="Giulia F.S."/>
            <person name="Sara T."/>
            <person name="Anna F."/>
            <person name="Clotilde B."/>
            <person name="Roberto B."/>
            <person name="Veronica D.S."/>
            <person name="Fabio R."/>
            <person name="Monica P."/>
            <person name="Olivier J."/>
            <person name="Enrico T."/>
            <person name="Nicola S."/>
        </authorList>
    </citation>
    <scope>NUCLEOTIDE SEQUENCE [LARGE SCALE GENOMIC DNA]</scope>
    <source>
        <strain evidence="5 7">DSM 44160</strain>
    </source>
</reference>
<organism evidence="4 6">
    <name type="scientific">Mycobacterium gordonae</name>
    <dbReference type="NCBI Taxonomy" id="1778"/>
    <lineage>
        <taxon>Bacteria</taxon>
        <taxon>Bacillati</taxon>
        <taxon>Actinomycetota</taxon>
        <taxon>Actinomycetes</taxon>
        <taxon>Mycobacteriales</taxon>
        <taxon>Mycobacteriaceae</taxon>
        <taxon>Mycobacterium</taxon>
    </lineage>
</organism>
<dbReference type="OrthoDB" id="4705985at2"/>
<dbReference type="PANTHER" id="PTHR46766">
    <property type="entry name" value="GLUTAMINE-RICH PROTEIN 2"/>
    <property type="match status" value="1"/>
</dbReference>
<dbReference type="InterPro" id="IPR038332">
    <property type="entry name" value="PPE_sf"/>
</dbReference>
<keyword evidence="7" id="KW-1185">Reference proteome</keyword>